<dbReference type="PANTHER" id="PTHR46112:SF3">
    <property type="entry name" value="AMINOPEPTIDASE YPDF"/>
    <property type="match status" value="1"/>
</dbReference>
<accession>A0ABU8SIG9</accession>
<feature type="domain" description="Peptidase M24" evidence="1">
    <location>
        <begin position="138"/>
        <end position="338"/>
    </location>
</feature>
<feature type="domain" description="Creatinase N-terminal" evidence="2">
    <location>
        <begin position="4"/>
        <end position="129"/>
    </location>
</feature>
<dbReference type="InterPro" id="IPR050659">
    <property type="entry name" value="Peptidase_M24B"/>
</dbReference>
<keyword evidence="4" id="KW-1185">Reference proteome</keyword>
<sequence>MNNRIEKVRATMKAKRMAALIVTNQFNLIYLSGFHGLAGDGCMVITKQHAVLITDSRYETEMKVKLANTDIELVITRDYYQAAAEQLHENESPVGFEDSLDFATYQRLATLFGNRLQATNQLIETIRFVKDDAEIQTLTKSAELADESYAALLNYVHAGLSERDVERFLYDWLTSHGSSKPSFDTIVASGYRSALPHGGATNKLIQSGELVTVDYGFYYDDYTFDMTRTFAVGDPGAELKQAYAVVQEAQTRMIAAMHSAAIGKDVDAAARDFIKEQGYGEYFGHGSGHGIGLDIHEGPILGPNQTQQIYDGYVMTAEPGIYLPGKGGIRIEDDVLIKGTAYELLTHSNRELIIIK</sequence>
<dbReference type="SUPFAM" id="SSF53092">
    <property type="entry name" value="Creatinase/prolidase N-terminal domain"/>
    <property type="match status" value="1"/>
</dbReference>
<dbReference type="InterPro" id="IPR000587">
    <property type="entry name" value="Creatinase_N"/>
</dbReference>
<dbReference type="RefSeq" id="WP_339959535.1">
    <property type="nucleotide sequence ID" value="NZ_JAWMWH010000001.1"/>
</dbReference>
<dbReference type="Pfam" id="PF01321">
    <property type="entry name" value="Creatinase_N"/>
    <property type="match status" value="1"/>
</dbReference>
<dbReference type="PANTHER" id="PTHR46112">
    <property type="entry name" value="AMINOPEPTIDASE"/>
    <property type="match status" value="1"/>
</dbReference>
<reference evidence="3 4" key="1">
    <citation type="submission" date="2023-10" db="EMBL/GenBank/DDBJ databases">
        <title>Nicoliella lavandulae sp. nov. isolated from Lavandula angustifolia flowers.</title>
        <authorList>
            <person name="Alcantara C."/>
            <person name="Zuniga M."/>
            <person name="Landete J.M."/>
            <person name="Monedero V."/>
        </authorList>
    </citation>
    <scope>NUCLEOTIDE SEQUENCE [LARGE SCALE GENOMIC DNA]</scope>
    <source>
        <strain evidence="3 4">Es01</strain>
    </source>
</reference>
<dbReference type="Gene3D" id="3.90.230.10">
    <property type="entry name" value="Creatinase/methionine aminopeptidase superfamily"/>
    <property type="match status" value="1"/>
</dbReference>
<organism evidence="3 4">
    <name type="scientific">Nicoliella lavandulae</name>
    <dbReference type="NCBI Taxonomy" id="3082954"/>
    <lineage>
        <taxon>Bacteria</taxon>
        <taxon>Bacillati</taxon>
        <taxon>Bacillota</taxon>
        <taxon>Bacilli</taxon>
        <taxon>Lactobacillales</taxon>
        <taxon>Lactobacillaceae</taxon>
        <taxon>Nicoliella</taxon>
    </lineage>
</organism>
<evidence type="ECO:0000259" key="2">
    <source>
        <dbReference type="Pfam" id="PF01321"/>
    </source>
</evidence>
<dbReference type="SUPFAM" id="SSF55920">
    <property type="entry name" value="Creatinase/aminopeptidase"/>
    <property type="match status" value="1"/>
</dbReference>
<protein>
    <submittedName>
        <fullName evidence="3">Xaa-Pro peptidase family protein</fullName>
    </submittedName>
</protein>
<comment type="caution">
    <text evidence="3">The sequence shown here is derived from an EMBL/GenBank/DDBJ whole genome shotgun (WGS) entry which is preliminary data.</text>
</comment>
<evidence type="ECO:0000313" key="4">
    <source>
        <dbReference type="Proteomes" id="UP001370590"/>
    </source>
</evidence>
<dbReference type="EMBL" id="JAWMWH010000001">
    <property type="protein sequence ID" value="MEJ6399691.1"/>
    <property type="molecule type" value="Genomic_DNA"/>
</dbReference>
<dbReference type="InterPro" id="IPR000994">
    <property type="entry name" value="Pept_M24"/>
</dbReference>
<dbReference type="Pfam" id="PF00557">
    <property type="entry name" value="Peptidase_M24"/>
    <property type="match status" value="1"/>
</dbReference>
<dbReference type="Gene3D" id="3.40.350.10">
    <property type="entry name" value="Creatinase/prolidase N-terminal domain"/>
    <property type="match status" value="1"/>
</dbReference>
<dbReference type="CDD" id="cd01092">
    <property type="entry name" value="APP-like"/>
    <property type="match status" value="1"/>
</dbReference>
<evidence type="ECO:0000259" key="1">
    <source>
        <dbReference type="Pfam" id="PF00557"/>
    </source>
</evidence>
<dbReference type="InterPro" id="IPR036005">
    <property type="entry name" value="Creatinase/aminopeptidase-like"/>
</dbReference>
<gene>
    <name evidence="3" type="ORF">R4146_00625</name>
</gene>
<name>A0ABU8SIG9_9LACO</name>
<evidence type="ECO:0000313" key="3">
    <source>
        <dbReference type="EMBL" id="MEJ6399691.1"/>
    </source>
</evidence>
<dbReference type="Proteomes" id="UP001370590">
    <property type="component" value="Unassembled WGS sequence"/>
</dbReference>
<dbReference type="InterPro" id="IPR029149">
    <property type="entry name" value="Creatin/AminoP/Spt16_N"/>
</dbReference>
<proteinExistence type="predicted"/>